<organism evidence="2">
    <name type="scientific">marine sediment metagenome</name>
    <dbReference type="NCBI Taxonomy" id="412755"/>
    <lineage>
        <taxon>unclassified sequences</taxon>
        <taxon>metagenomes</taxon>
        <taxon>ecological metagenomes</taxon>
    </lineage>
</organism>
<dbReference type="EMBL" id="LAZR01050341">
    <property type="protein sequence ID" value="KKK87569.1"/>
    <property type="molecule type" value="Genomic_DNA"/>
</dbReference>
<feature type="domain" description="HNH nuclease" evidence="1">
    <location>
        <begin position="125"/>
        <end position="169"/>
    </location>
</feature>
<accession>A0A0F9BA44</accession>
<reference evidence="2" key="1">
    <citation type="journal article" date="2015" name="Nature">
        <title>Complex archaea that bridge the gap between prokaryotes and eukaryotes.</title>
        <authorList>
            <person name="Spang A."/>
            <person name="Saw J.H."/>
            <person name="Jorgensen S.L."/>
            <person name="Zaremba-Niedzwiedzka K."/>
            <person name="Martijn J."/>
            <person name="Lind A.E."/>
            <person name="van Eijk R."/>
            <person name="Schleper C."/>
            <person name="Guy L."/>
            <person name="Ettema T.J."/>
        </authorList>
    </citation>
    <scope>NUCLEOTIDE SEQUENCE</scope>
</reference>
<name>A0A0F9BA44_9ZZZZ</name>
<dbReference type="Gene3D" id="3.90.75.10">
    <property type="entry name" value="Homing Intron 3 (I-ppo) Encoded Endonuclease, Chain A"/>
    <property type="match status" value="1"/>
</dbReference>
<evidence type="ECO:0000313" key="2">
    <source>
        <dbReference type="EMBL" id="KKK87569.1"/>
    </source>
</evidence>
<proteinExistence type="predicted"/>
<dbReference type="GO" id="GO:0004519">
    <property type="term" value="F:endonuclease activity"/>
    <property type="evidence" value="ECO:0007669"/>
    <property type="project" value="InterPro"/>
</dbReference>
<dbReference type="InterPro" id="IPR003615">
    <property type="entry name" value="HNH_nuc"/>
</dbReference>
<sequence length="221" mass="24419">AAKMRTLARSSIPIGVPSIPAPAVLRTAWTWPGMPLRPPLTPRNQGSRMTALTPVRSALWCRTGASLSGSYGGLSMSATIAERFWAKVDLAGPNGCWLWTAGKDSHGYGVFQVGSLTDGTRRSERAHRWAYEALVDPIPDGLQLDHLCRTPGCVNPDHLEAVTNKENQRRGLRGILYTHCKHGHEMTALNTYHRREGWRGCLVCRATANHRGYVKRKEARA</sequence>
<gene>
    <name evidence="2" type="ORF">LCGC14_2751910</name>
</gene>
<protein>
    <recommendedName>
        <fullName evidence="1">HNH nuclease domain-containing protein</fullName>
    </recommendedName>
</protein>
<dbReference type="AlphaFoldDB" id="A0A0F9BA44"/>
<dbReference type="InterPro" id="IPR044930">
    <property type="entry name" value="Homing_endonuclease_His-Me"/>
</dbReference>
<comment type="caution">
    <text evidence="2">The sequence shown here is derived from an EMBL/GenBank/DDBJ whole genome shotgun (WGS) entry which is preliminary data.</text>
</comment>
<evidence type="ECO:0000259" key="1">
    <source>
        <dbReference type="Pfam" id="PF13392"/>
    </source>
</evidence>
<feature type="non-terminal residue" evidence="2">
    <location>
        <position position="1"/>
    </location>
</feature>
<dbReference type="Pfam" id="PF13392">
    <property type="entry name" value="HNH_3"/>
    <property type="match status" value="1"/>
</dbReference>
<dbReference type="InterPro" id="IPR044925">
    <property type="entry name" value="His-Me_finger_sf"/>
</dbReference>
<dbReference type="SUPFAM" id="SSF54060">
    <property type="entry name" value="His-Me finger endonucleases"/>
    <property type="match status" value="1"/>
</dbReference>